<dbReference type="Pfam" id="PF13472">
    <property type="entry name" value="Lipase_GDSL_2"/>
    <property type="match status" value="1"/>
</dbReference>
<dbReference type="STRING" id="45607.A0A2T0FJG3"/>
<sequence length="245" mass="26755">MLAYDKIVLFGDSLIQFSVGDGGLTPCLMNHYQRQLDILVRGFSGYNTEWCKDMLQPVLEGVGPGKIAAVVIFLGTNDAAAQGSLQHVSVEQYQANLQHMAEVAAQFTSKVVLVGTAIMDEKNPAQEPGLRTNHSLFNYGRACRRVANDLGIPFVDLASEIYKSLGVSDYNAAMPGDADYTGEISVDGLVPDGLHFSADAYKIFFDALLRALDIPAEQTVMPPWRSISGAHDIKYARTVLERRTP</sequence>
<dbReference type="AlphaFoldDB" id="A0A2T0FJG3"/>
<proteinExistence type="predicted"/>
<dbReference type="CDD" id="cd01838">
    <property type="entry name" value="Isoamyl_acetate_hydrolase_like"/>
    <property type="match status" value="1"/>
</dbReference>
<protein>
    <submittedName>
        <fullName evidence="2">Isoamyl acetate-hydrolyzing esterase</fullName>
    </submittedName>
</protein>
<dbReference type="OrthoDB" id="671439at2759"/>
<reference evidence="2 3" key="1">
    <citation type="submission" date="2017-04" db="EMBL/GenBank/DDBJ databases">
        <title>Genome sequencing of [Candida] sorbophila.</title>
        <authorList>
            <person name="Ahn J.O."/>
        </authorList>
    </citation>
    <scope>NUCLEOTIDE SEQUENCE [LARGE SCALE GENOMIC DNA]</scope>
    <source>
        <strain evidence="2 3">DS02</strain>
    </source>
</reference>
<dbReference type="Proteomes" id="UP000238350">
    <property type="component" value="Unassembled WGS sequence"/>
</dbReference>
<keyword evidence="3" id="KW-1185">Reference proteome</keyword>
<dbReference type="Gene3D" id="3.40.50.1110">
    <property type="entry name" value="SGNH hydrolase"/>
    <property type="match status" value="1"/>
</dbReference>
<evidence type="ECO:0000313" key="3">
    <source>
        <dbReference type="Proteomes" id="UP000238350"/>
    </source>
</evidence>
<dbReference type="PANTHER" id="PTHR14209:SF19">
    <property type="entry name" value="ISOAMYL ACETATE-HYDROLYZING ESTERASE 1 HOMOLOG"/>
    <property type="match status" value="1"/>
</dbReference>
<evidence type="ECO:0000259" key="1">
    <source>
        <dbReference type="Pfam" id="PF13472"/>
    </source>
</evidence>
<evidence type="ECO:0000313" key="2">
    <source>
        <dbReference type="EMBL" id="PRT55115.1"/>
    </source>
</evidence>
<name>A0A2T0FJG3_9ASCO</name>
<dbReference type="GeneID" id="36516483"/>
<dbReference type="PANTHER" id="PTHR14209">
    <property type="entry name" value="ISOAMYL ACETATE-HYDROLYZING ESTERASE 1"/>
    <property type="match status" value="1"/>
</dbReference>
<gene>
    <name evidence="2" type="ORF">B9G98_02735</name>
</gene>
<dbReference type="RefSeq" id="XP_024665060.1">
    <property type="nucleotide sequence ID" value="XM_024809292.1"/>
</dbReference>
<comment type="caution">
    <text evidence="2">The sequence shown here is derived from an EMBL/GenBank/DDBJ whole genome shotgun (WGS) entry which is preliminary data.</text>
</comment>
<dbReference type="InterPro" id="IPR045136">
    <property type="entry name" value="Iah1-like"/>
</dbReference>
<feature type="domain" description="SGNH hydrolase-type esterase" evidence="1">
    <location>
        <begin position="9"/>
        <end position="203"/>
    </location>
</feature>
<dbReference type="SMR" id="A0A2T0FJG3"/>
<dbReference type="InterPro" id="IPR013830">
    <property type="entry name" value="SGNH_hydro"/>
</dbReference>
<dbReference type="InterPro" id="IPR036514">
    <property type="entry name" value="SGNH_hydro_sf"/>
</dbReference>
<dbReference type="EMBL" id="NDIQ01000021">
    <property type="protein sequence ID" value="PRT55115.1"/>
    <property type="molecule type" value="Genomic_DNA"/>
</dbReference>
<accession>A0A2T0FJG3</accession>
<organism evidence="2 3">
    <name type="scientific">Wickerhamiella sorbophila</name>
    <dbReference type="NCBI Taxonomy" id="45607"/>
    <lineage>
        <taxon>Eukaryota</taxon>
        <taxon>Fungi</taxon>
        <taxon>Dikarya</taxon>
        <taxon>Ascomycota</taxon>
        <taxon>Saccharomycotina</taxon>
        <taxon>Dipodascomycetes</taxon>
        <taxon>Dipodascales</taxon>
        <taxon>Trichomonascaceae</taxon>
        <taxon>Wickerhamiella</taxon>
    </lineage>
</organism>
<dbReference type="SUPFAM" id="SSF52266">
    <property type="entry name" value="SGNH hydrolase"/>
    <property type="match status" value="1"/>
</dbReference>